<name>A0A7S2NFA3_9EUKA</name>
<evidence type="ECO:0000313" key="2">
    <source>
        <dbReference type="EMBL" id="CAD9536826.1"/>
    </source>
</evidence>
<proteinExistence type="predicted"/>
<accession>A0A7S2NFA3</accession>
<evidence type="ECO:0000256" key="1">
    <source>
        <dbReference type="SAM" id="MobiDB-lite"/>
    </source>
</evidence>
<reference evidence="2" key="1">
    <citation type="submission" date="2021-01" db="EMBL/GenBank/DDBJ databases">
        <authorList>
            <person name="Corre E."/>
            <person name="Pelletier E."/>
            <person name="Niang G."/>
            <person name="Scheremetjew M."/>
            <person name="Finn R."/>
            <person name="Kale V."/>
            <person name="Holt S."/>
            <person name="Cochrane G."/>
            <person name="Meng A."/>
            <person name="Brown T."/>
            <person name="Cohen L."/>
        </authorList>
    </citation>
    <scope>NUCLEOTIDE SEQUENCE</scope>
    <source>
        <strain evidence="2">UTEX LB 985</strain>
    </source>
</reference>
<protein>
    <submittedName>
        <fullName evidence="2">Uncharacterized protein</fullName>
    </submittedName>
</protein>
<gene>
    <name evidence="2" type="ORF">CBRE1094_LOCUS40031</name>
</gene>
<dbReference type="EMBL" id="HBGU01073483">
    <property type="protein sequence ID" value="CAD9536826.1"/>
    <property type="molecule type" value="Transcribed_RNA"/>
</dbReference>
<feature type="region of interest" description="Disordered" evidence="1">
    <location>
        <begin position="233"/>
        <end position="303"/>
    </location>
</feature>
<organism evidence="2">
    <name type="scientific">Haptolina brevifila</name>
    <dbReference type="NCBI Taxonomy" id="156173"/>
    <lineage>
        <taxon>Eukaryota</taxon>
        <taxon>Haptista</taxon>
        <taxon>Haptophyta</taxon>
        <taxon>Prymnesiophyceae</taxon>
        <taxon>Prymnesiales</taxon>
        <taxon>Prymnesiaceae</taxon>
        <taxon>Haptolina</taxon>
    </lineage>
</organism>
<sequence>MFGSLDFRDDPLRACVDGRLPHRRQFYHCRPSTAPPIRSLSGCHDGKSECTQPTGTDETSALAAAYTCANSSTINMSKAKVQSQGIARQVEVVSDTADSEAACSDMASSEAPAAGDAPAAVLSRPHVRLHRLHKALSRLPPISANRRITDLCELLDELQALPSPQHKAVIARLVELIGWELRMLRAASGRSERAFSGMRASIPPLLLCLAETLAGDEEALGVLAARSPLGLRRHEVRPPPPRAAVSNVPALLRDPPPATSEQTPWTRPKPRNAWSAAGLVDTRENYPLPPTRRGINGGRAGEY</sequence>
<dbReference type="AlphaFoldDB" id="A0A7S2NFA3"/>